<organism evidence="3 4">
    <name type="scientific">Vogesella oryzagri</name>
    <dbReference type="NCBI Taxonomy" id="3160864"/>
    <lineage>
        <taxon>Bacteria</taxon>
        <taxon>Pseudomonadati</taxon>
        <taxon>Pseudomonadota</taxon>
        <taxon>Betaproteobacteria</taxon>
        <taxon>Neisseriales</taxon>
        <taxon>Chromobacteriaceae</taxon>
        <taxon>Vogesella</taxon>
    </lineage>
</organism>
<evidence type="ECO:0000313" key="3">
    <source>
        <dbReference type="EMBL" id="MEQ6289061.1"/>
    </source>
</evidence>
<proteinExistence type="predicted"/>
<gene>
    <name evidence="3" type="ORF">ABNW52_00315</name>
</gene>
<evidence type="ECO:0000313" key="4">
    <source>
        <dbReference type="Proteomes" id="UP001433638"/>
    </source>
</evidence>
<feature type="domain" description="EF-hand" evidence="2">
    <location>
        <begin position="65"/>
        <end position="100"/>
    </location>
</feature>
<evidence type="ECO:0000256" key="1">
    <source>
        <dbReference type="SAM" id="MobiDB-lite"/>
    </source>
</evidence>
<accession>A0ABV1LZA7</accession>
<evidence type="ECO:0000259" key="2">
    <source>
        <dbReference type="PROSITE" id="PS50222"/>
    </source>
</evidence>
<dbReference type="EMBL" id="JBEFLD010000001">
    <property type="protein sequence ID" value="MEQ6289061.1"/>
    <property type="molecule type" value="Genomic_DNA"/>
</dbReference>
<reference evidence="3" key="1">
    <citation type="submission" date="2024-06" db="EMBL/GenBank/DDBJ databases">
        <title>Genome sequence of Vogesella sp. MAHUQ-64.</title>
        <authorList>
            <person name="Huq M.A."/>
        </authorList>
    </citation>
    <scope>NUCLEOTIDE SEQUENCE</scope>
    <source>
        <strain evidence="3">MAHUQ-64</strain>
    </source>
</reference>
<sequence>MTSAISSYGGYPPATQAAYGSRPRKPDASELAADLFSALDTQQQGYLQASDFDSAISALNGSSSSSDSTASDLFAALDSDSDGKVTQDELTTRLQELQSQLDSQFNAMRTQGMGGMAAMGGMGGMPPPPPRGNDAGLDQDQLTTMASDASASGDSTAAARFSSLAANFDAADSNGDGKVSFQESIAYEQSQSTSSDSASATASADNSSDSTQNARVLHRLMEMLRAYDSNDNDSGSQLLSTAV</sequence>
<dbReference type="Pfam" id="PF13499">
    <property type="entry name" value="EF-hand_7"/>
    <property type="match status" value="1"/>
</dbReference>
<dbReference type="PROSITE" id="PS50222">
    <property type="entry name" value="EF_HAND_2"/>
    <property type="match status" value="1"/>
</dbReference>
<feature type="region of interest" description="Disordered" evidence="1">
    <location>
        <begin position="1"/>
        <end position="27"/>
    </location>
</feature>
<feature type="compositionally biased region" description="Low complexity" evidence="1">
    <location>
        <begin position="146"/>
        <end position="156"/>
    </location>
</feature>
<feature type="compositionally biased region" description="Low complexity" evidence="1">
    <location>
        <begin position="189"/>
        <end position="214"/>
    </location>
</feature>
<dbReference type="PROSITE" id="PS00018">
    <property type="entry name" value="EF_HAND_1"/>
    <property type="match status" value="1"/>
</dbReference>
<comment type="caution">
    <text evidence="3">The sequence shown here is derived from an EMBL/GenBank/DDBJ whole genome shotgun (WGS) entry which is preliminary data.</text>
</comment>
<name>A0ABV1LZA7_9NEIS</name>
<dbReference type="Pfam" id="PF13202">
    <property type="entry name" value="EF-hand_5"/>
    <property type="match status" value="1"/>
</dbReference>
<dbReference type="RefSeq" id="WP_349582426.1">
    <property type="nucleotide sequence ID" value="NZ_JBEFLD010000001.1"/>
</dbReference>
<keyword evidence="4" id="KW-1185">Reference proteome</keyword>
<dbReference type="Proteomes" id="UP001433638">
    <property type="component" value="Unassembled WGS sequence"/>
</dbReference>
<feature type="region of interest" description="Disordered" evidence="1">
    <location>
        <begin position="123"/>
        <end position="156"/>
    </location>
</feature>
<dbReference type="SUPFAM" id="SSF47473">
    <property type="entry name" value="EF-hand"/>
    <property type="match status" value="1"/>
</dbReference>
<feature type="region of interest" description="Disordered" evidence="1">
    <location>
        <begin position="182"/>
        <end position="216"/>
    </location>
</feature>
<dbReference type="InterPro" id="IPR002048">
    <property type="entry name" value="EF_hand_dom"/>
</dbReference>
<dbReference type="InterPro" id="IPR011992">
    <property type="entry name" value="EF-hand-dom_pair"/>
</dbReference>
<dbReference type="Gene3D" id="1.10.238.10">
    <property type="entry name" value="EF-hand"/>
    <property type="match status" value="2"/>
</dbReference>
<dbReference type="InterPro" id="IPR018247">
    <property type="entry name" value="EF_Hand_1_Ca_BS"/>
</dbReference>
<protein>
    <submittedName>
        <fullName evidence="3">EF-hand domain-containing protein</fullName>
    </submittedName>
</protein>
<dbReference type="SMART" id="SM00054">
    <property type="entry name" value="EFh"/>
    <property type="match status" value="3"/>
</dbReference>